<dbReference type="EMBL" id="LJSK01000269">
    <property type="protein sequence ID" value="KPI84320.1"/>
    <property type="molecule type" value="Genomic_DNA"/>
</dbReference>
<dbReference type="GO" id="GO:0019901">
    <property type="term" value="F:protein kinase binding"/>
    <property type="evidence" value="ECO:0007669"/>
    <property type="project" value="InterPro"/>
</dbReference>
<organism evidence="2 3">
    <name type="scientific">Leptomonas seymouri</name>
    <dbReference type="NCBI Taxonomy" id="5684"/>
    <lineage>
        <taxon>Eukaryota</taxon>
        <taxon>Discoba</taxon>
        <taxon>Euglenozoa</taxon>
        <taxon>Kinetoplastea</taxon>
        <taxon>Metakinetoplastina</taxon>
        <taxon>Trypanosomatida</taxon>
        <taxon>Trypanosomatidae</taxon>
        <taxon>Leishmaniinae</taxon>
        <taxon>Leptomonas</taxon>
    </lineage>
</organism>
<dbReference type="AlphaFoldDB" id="A0A0N1PBW7"/>
<reference evidence="2 3" key="1">
    <citation type="journal article" date="2015" name="PLoS Pathog.">
        <title>Leptomonas seymouri: Adaptations to the Dixenous Life Cycle Analyzed by Genome Sequencing, Transcriptome Profiling and Co-infection with Leishmania donovani.</title>
        <authorList>
            <person name="Kraeva N."/>
            <person name="Butenko A."/>
            <person name="Hlavacova J."/>
            <person name="Kostygov A."/>
            <person name="Myskova J."/>
            <person name="Grybchuk D."/>
            <person name="Lestinova T."/>
            <person name="Votypka J."/>
            <person name="Volf P."/>
            <person name="Opperdoes F."/>
            <person name="Flegontov P."/>
            <person name="Lukes J."/>
            <person name="Yurchenko V."/>
        </authorList>
    </citation>
    <scope>NUCLEOTIDE SEQUENCE [LARGE SCALE GENOMIC DNA]</scope>
    <source>
        <strain evidence="2 3">ATCC 30220</strain>
    </source>
</reference>
<sequence length="980" mass="107161">MLLRLHTLFDIPRDLVSLDSRRENIELVLKPTAKYYSENKRFCKLGLPEQFVAFSPSSIIFKGDRFVLDFNSLPPQGGLPTARAATPHGVPAFASSVPANSTELHPPHRFSNSNAPVAARSTDRMILLSEGDVRASRCGGIAPKSSTAFCDYAGDDDHDKNMKSPTAAKLKATSMNTAAPNEIILRYPTRSDLKVIIEVMVGVRQRRHDSSAVRWITPSWVDQSAPGSISTFAAADGEVMRHKVVNRFVGLTVGHLSCTMELPYASDDLREVCVVQPSAMADAAERLCDDHELLCRFYANASEEQLNKMHAERPHRHAAFMEHLQGGASEESIHRTLLLEVCPNYFVRRIRRICTMYPPTPQSSAWVRTDAEKLAEEHAGHEMELIRSLCAELGPDLSAISPRNRFLSYTNVQPLGEELWRWIRENFSNQENDILDYEPDVFMEALALQYRTPEPTPIQYGFPPISYEPDRRAYFCDLLRFPVNREHHRYRDEALAARQSRVPLQLTPNERPLHPVRPTSRNVGEIDILLEKYKPEFVQIVPSIADAMECVTQQSERLLQRLMRESQQQANVAGVNGARERMRSMPYESCPHGFQIFQSERATGTYVALLNRFAEYTYISPSTLLSAMIYLDRLCLLHPRLLLTSRNIEKLLVAAVRVASKVVDLRSVNNKNFANVFSIMIQDMNDLESEFLKLMDFDFFLSSKEFNSYARLVQLPVTHLPLSTSTRLSSANINAAGIGSESQIEAPRWGVTAAVDAQDGEGTHEHPSDGVSVSGSSMVRRSVNGRVPVEIGNTMTTVVTATPAGPSDVSVTTSLARTGMPMMPSAPPPRGTTVTTSTSGTGSCGYTEDTTGSVSNGGPQYWLSSSSSAKSPTRAGVTGRPKPSVACASSAAIADYSNNSRGTANVEAGARASASASTNQTSTNVANTGVGYKQASACANGGNASGAPHPSKGYGVSGGGGNTGMTQAEFVAGSRALSIT</sequence>
<gene>
    <name evidence="2" type="ORF">ABL78_6626</name>
</gene>
<feature type="region of interest" description="Disordered" evidence="1">
    <location>
        <begin position="818"/>
        <end position="884"/>
    </location>
</feature>
<dbReference type="PANTHER" id="PTHR15615:SF126">
    <property type="entry name" value="CYC2-LIKE CYCLIN"/>
    <property type="match status" value="1"/>
</dbReference>
<protein>
    <submittedName>
        <fullName evidence="2">Cyclin 11 putative (CYC11)</fullName>
    </submittedName>
</protein>
<name>A0A0N1PBW7_LEPSE</name>
<evidence type="ECO:0000256" key="1">
    <source>
        <dbReference type="SAM" id="MobiDB-lite"/>
    </source>
</evidence>
<feature type="compositionally biased region" description="Polar residues" evidence="1">
    <location>
        <begin position="848"/>
        <end position="858"/>
    </location>
</feature>
<feature type="compositionally biased region" description="Low complexity" evidence="1">
    <location>
        <begin position="831"/>
        <end position="841"/>
    </location>
</feature>
<dbReference type="OrthoDB" id="337735at2759"/>
<dbReference type="OMA" id="VNNKNFA"/>
<evidence type="ECO:0000313" key="3">
    <source>
        <dbReference type="Proteomes" id="UP000038009"/>
    </source>
</evidence>
<dbReference type="Pfam" id="PF08613">
    <property type="entry name" value="Cyclin"/>
    <property type="match status" value="1"/>
</dbReference>
<dbReference type="Gene3D" id="1.10.472.10">
    <property type="entry name" value="Cyclin-like"/>
    <property type="match status" value="1"/>
</dbReference>
<comment type="caution">
    <text evidence="2">The sequence shown here is derived from an EMBL/GenBank/DDBJ whole genome shotgun (WGS) entry which is preliminary data.</text>
</comment>
<dbReference type="Proteomes" id="UP000038009">
    <property type="component" value="Unassembled WGS sequence"/>
</dbReference>
<dbReference type="PANTHER" id="PTHR15615">
    <property type="match status" value="1"/>
</dbReference>
<dbReference type="InterPro" id="IPR036915">
    <property type="entry name" value="Cyclin-like_sf"/>
</dbReference>
<dbReference type="SUPFAM" id="SSF47954">
    <property type="entry name" value="Cyclin-like"/>
    <property type="match status" value="1"/>
</dbReference>
<evidence type="ECO:0000313" key="2">
    <source>
        <dbReference type="EMBL" id="KPI84320.1"/>
    </source>
</evidence>
<keyword evidence="3" id="KW-1185">Reference proteome</keyword>
<accession>A0A0N1PBW7</accession>
<dbReference type="InterPro" id="IPR013922">
    <property type="entry name" value="Cyclin_PHO80-like"/>
</dbReference>
<dbReference type="VEuPathDB" id="TriTrypDB:Lsey_0269_0050"/>
<proteinExistence type="predicted"/>